<organism evidence="1 2">
    <name type="scientific">Priestia megaterium</name>
    <name type="common">Bacillus megaterium</name>
    <dbReference type="NCBI Taxonomy" id="1404"/>
    <lineage>
        <taxon>Bacteria</taxon>
        <taxon>Bacillati</taxon>
        <taxon>Bacillota</taxon>
        <taxon>Bacilli</taxon>
        <taxon>Bacillales</taxon>
        <taxon>Bacillaceae</taxon>
        <taxon>Priestia</taxon>
    </lineage>
</organism>
<dbReference type="EMBL" id="CP051128">
    <property type="protein sequence ID" value="QIZ07677.1"/>
    <property type="molecule type" value="Genomic_DNA"/>
</dbReference>
<reference evidence="1 2" key="1">
    <citation type="submission" date="2020-04" db="EMBL/GenBank/DDBJ databases">
        <title>Genome-Wide Identification of 5-Methylcytosine Sites in Bacterial Genomes By High-Throughput Sequencing of MspJI Restriction Fragments.</title>
        <authorList>
            <person name="Wu V."/>
        </authorList>
    </citation>
    <scope>NUCLEOTIDE SEQUENCE [LARGE SCALE GENOMIC DNA]</scope>
    <source>
        <strain evidence="1 2">S2</strain>
    </source>
</reference>
<accession>A0A6H1P2M9</accession>
<sequence>MNMLESKVITTRLEKEIYIDEKANINISGFRSFDKNTPFYEFMIGLDLIRIRDNEYYGTKKSYVSIRISEDLQSLFVLDPDVQSIFAIKNKQEKEAAIELIHYLLVDSQTFKQLVSEMINNLKKLNVVTGFEIKEVKAKLAVLERLLIVSDEDIKFMIRMENIA</sequence>
<proteinExistence type="predicted"/>
<dbReference type="Proteomes" id="UP000501868">
    <property type="component" value="Chromosome"/>
</dbReference>
<gene>
    <name evidence="1" type="ORF">HFZ78_13820</name>
</gene>
<dbReference type="AlphaFoldDB" id="A0A6H1P2M9"/>
<evidence type="ECO:0000313" key="2">
    <source>
        <dbReference type="Proteomes" id="UP000501868"/>
    </source>
</evidence>
<name>A0A6H1P2M9_PRIMG</name>
<protein>
    <submittedName>
        <fullName evidence="1">Uncharacterized protein</fullName>
    </submittedName>
</protein>
<evidence type="ECO:0000313" key="1">
    <source>
        <dbReference type="EMBL" id="QIZ07677.1"/>
    </source>
</evidence>
<reference evidence="1 2" key="2">
    <citation type="submission" date="2020-04" db="EMBL/GenBank/DDBJ databases">
        <authorList>
            <person name="Fomenkov A."/>
            <person name="Anton B.P."/>
            <person name="Roberts R.J."/>
        </authorList>
    </citation>
    <scope>NUCLEOTIDE SEQUENCE [LARGE SCALE GENOMIC DNA]</scope>
    <source>
        <strain evidence="1 2">S2</strain>
    </source>
</reference>